<protein>
    <recommendedName>
        <fullName evidence="1">Divergent 4Fe-4S mono-cluster domain-containing protein</fullName>
    </recommendedName>
</protein>
<dbReference type="InterPro" id="IPR010693">
    <property type="entry name" value="Divergent_4Fe-4S_mono-cluster"/>
</dbReference>
<accession>H1Y3P1</accession>
<proteinExistence type="predicted"/>
<dbReference type="STRING" id="714943.Mucpa_6247"/>
<sequence length="76" mass="8629">MTDFHKTYQNKDITVFWQPEKCLHSANCVRGLRAVFDPGRKPWIELSEGETEDIVRTINNCPSGALSFEFNAPASI</sequence>
<keyword evidence="3" id="KW-1185">Reference proteome</keyword>
<name>H1Y3P1_9SPHI</name>
<gene>
    <name evidence="2" type="ORF">Mucpa_6247</name>
</gene>
<evidence type="ECO:0000313" key="2">
    <source>
        <dbReference type="EMBL" id="EHQ30303.1"/>
    </source>
</evidence>
<dbReference type="RefSeq" id="WP_008511916.1">
    <property type="nucleotide sequence ID" value="NZ_CM001403.1"/>
</dbReference>
<dbReference type="EMBL" id="CM001403">
    <property type="protein sequence ID" value="EHQ30303.1"/>
    <property type="molecule type" value="Genomic_DNA"/>
</dbReference>
<reference evidence="2" key="1">
    <citation type="submission" date="2011-09" db="EMBL/GenBank/DDBJ databases">
        <title>The permanent draft genome of Mucilaginibacter paludis DSM 18603.</title>
        <authorList>
            <consortium name="US DOE Joint Genome Institute (JGI-PGF)"/>
            <person name="Lucas S."/>
            <person name="Han J."/>
            <person name="Lapidus A."/>
            <person name="Bruce D."/>
            <person name="Goodwin L."/>
            <person name="Pitluck S."/>
            <person name="Peters L."/>
            <person name="Kyrpides N."/>
            <person name="Mavromatis K."/>
            <person name="Ivanova N."/>
            <person name="Mikhailova N."/>
            <person name="Held B."/>
            <person name="Detter J.C."/>
            <person name="Tapia R."/>
            <person name="Han C."/>
            <person name="Land M."/>
            <person name="Hauser L."/>
            <person name="Markowitz V."/>
            <person name="Cheng J.-F."/>
            <person name="Hugenholtz P."/>
            <person name="Woyke T."/>
            <person name="Wu D."/>
            <person name="Tindall B."/>
            <person name="Brambilla E."/>
            <person name="Klenk H.-P."/>
            <person name="Eisen J.A."/>
        </authorList>
    </citation>
    <scope>NUCLEOTIDE SEQUENCE [LARGE SCALE GENOMIC DNA]</scope>
    <source>
        <strain evidence="2">DSM 18603</strain>
    </source>
</reference>
<feature type="domain" description="Divergent 4Fe-4S mono-cluster" evidence="1">
    <location>
        <begin position="8"/>
        <end position="67"/>
    </location>
</feature>
<dbReference type="Pfam" id="PF06902">
    <property type="entry name" value="Fer4_19"/>
    <property type="match status" value="1"/>
</dbReference>
<evidence type="ECO:0000313" key="3">
    <source>
        <dbReference type="Proteomes" id="UP000002774"/>
    </source>
</evidence>
<dbReference type="OrthoDB" id="9795032at2"/>
<dbReference type="Proteomes" id="UP000002774">
    <property type="component" value="Chromosome"/>
</dbReference>
<dbReference type="eggNOG" id="COG3592">
    <property type="taxonomic scope" value="Bacteria"/>
</dbReference>
<dbReference type="AlphaFoldDB" id="H1Y3P1"/>
<evidence type="ECO:0000259" key="1">
    <source>
        <dbReference type="Pfam" id="PF06902"/>
    </source>
</evidence>
<organism evidence="2 3">
    <name type="scientific">Mucilaginibacter paludis DSM 18603</name>
    <dbReference type="NCBI Taxonomy" id="714943"/>
    <lineage>
        <taxon>Bacteria</taxon>
        <taxon>Pseudomonadati</taxon>
        <taxon>Bacteroidota</taxon>
        <taxon>Sphingobacteriia</taxon>
        <taxon>Sphingobacteriales</taxon>
        <taxon>Sphingobacteriaceae</taxon>
        <taxon>Mucilaginibacter</taxon>
    </lineage>
</organism>
<dbReference type="HOGENOM" id="CLU_139698_2_0_10"/>